<dbReference type="InterPro" id="IPR038220">
    <property type="entry name" value="PHOX_C_sf"/>
</dbReference>
<dbReference type="HOGENOM" id="CLU_009665_9_3_1"/>
<dbReference type="Pfam" id="PF01494">
    <property type="entry name" value="FAD_binding_3"/>
    <property type="match status" value="1"/>
</dbReference>
<evidence type="ECO:0000259" key="6">
    <source>
        <dbReference type="Pfam" id="PF07976"/>
    </source>
</evidence>
<gene>
    <name evidence="7" type="ORF">HETIRDRAFT_475911</name>
</gene>
<evidence type="ECO:0000259" key="5">
    <source>
        <dbReference type="Pfam" id="PF01494"/>
    </source>
</evidence>
<dbReference type="InterPro" id="IPR002938">
    <property type="entry name" value="FAD-bd"/>
</dbReference>
<name>W4K3B3_HETIT</name>
<dbReference type="InterPro" id="IPR036249">
    <property type="entry name" value="Thioredoxin-like_sf"/>
</dbReference>
<dbReference type="PANTHER" id="PTHR43004">
    <property type="entry name" value="TRK SYSTEM POTASSIUM UPTAKE PROTEIN"/>
    <property type="match status" value="1"/>
</dbReference>
<proteinExistence type="inferred from homology"/>
<feature type="domain" description="FAD-binding" evidence="5">
    <location>
        <begin position="9"/>
        <end position="363"/>
    </location>
</feature>
<dbReference type="GeneID" id="20677652"/>
<dbReference type="SUPFAM" id="SSF51905">
    <property type="entry name" value="FAD/NAD(P)-binding domain"/>
    <property type="match status" value="1"/>
</dbReference>
<evidence type="ECO:0000313" key="7">
    <source>
        <dbReference type="EMBL" id="ETW80313.1"/>
    </source>
</evidence>
<dbReference type="KEGG" id="hir:HETIRDRAFT_475911"/>
<dbReference type="PRINTS" id="PR00420">
    <property type="entry name" value="RNGMNOXGNASE"/>
</dbReference>
<dbReference type="Proteomes" id="UP000030671">
    <property type="component" value="Unassembled WGS sequence"/>
</dbReference>
<dbReference type="GO" id="GO:0016709">
    <property type="term" value="F:oxidoreductase activity, acting on paired donors, with incorporation or reduction of molecular oxygen, NAD(P)H as one donor, and incorporation of one atom of oxygen"/>
    <property type="evidence" value="ECO:0007669"/>
    <property type="project" value="UniProtKB-ARBA"/>
</dbReference>
<dbReference type="GO" id="GO:0071949">
    <property type="term" value="F:FAD binding"/>
    <property type="evidence" value="ECO:0007669"/>
    <property type="project" value="InterPro"/>
</dbReference>
<keyword evidence="3" id="KW-0274">FAD</keyword>
<dbReference type="InterPro" id="IPR050641">
    <property type="entry name" value="RIFMO-like"/>
</dbReference>
<comment type="similarity">
    <text evidence="1">Belongs to the PheA/TfdB FAD monooxygenase family.</text>
</comment>
<dbReference type="RefSeq" id="XP_009547079.1">
    <property type="nucleotide sequence ID" value="XM_009548784.1"/>
</dbReference>
<feature type="domain" description="Phenol hydroxylase-like C-terminal dimerisation" evidence="6">
    <location>
        <begin position="411"/>
        <end position="660"/>
    </location>
</feature>
<dbReference type="EMBL" id="KI925459">
    <property type="protein sequence ID" value="ETW80313.1"/>
    <property type="molecule type" value="Genomic_DNA"/>
</dbReference>
<evidence type="ECO:0008006" key="9">
    <source>
        <dbReference type="Google" id="ProtNLM"/>
    </source>
</evidence>
<dbReference type="AlphaFoldDB" id="W4K3B3"/>
<dbReference type="eggNOG" id="KOG3855">
    <property type="taxonomic scope" value="Eukaryota"/>
</dbReference>
<dbReference type="SUPFAM" id="SSF54373">
    <property type="entry name" value="FAD-linked reductases, C-terminal domain"/>
    <property type="match status" value="1"/>
</dbReference>
<dbReference type="InterPro" id="IPR036188">
    <property type="entry name" value="FAD/NAD-bd_sf"/>
</dbReference>
<dbReference type="InParanoid" id="W4K3B3"/>
<dbReference type="OrthoDB" id="10016252at2759"/>
<keyword evidence="8" id="KW-1185">Reference proteome</keyword>
<dbReference type="SUPFAM" id="SSF52833">
    <property type="entry name" value="Thioredoxin-like"/>
    <property type="match status" value="1"/>
</dbReference>
<evidence type="ECO:0000256" key="4">
    <source>
        <dbReference type="ARBA" id="ARBA00023002"/>
    </source>
</evidence>
<keyword evidence="2" id="KW-0285">Flavoprotein</keyword>
<evidence type="ECO:0000313" key="8">
    <source>
        <dbReference type="Proteomes" id="UP000030671"/>
    </source>
</evidence>
<evidence type="ECO:0000256" key="3">
    <source>
        <dbReference type="ARBA" id="ARBA00022827"/>
    </source>
</evidence>
<dbReference type="Gene3D" id="3.50.50.60">
    <property type="entry name" value="FAD/NAD(P)-binding domain"/>
    <property type="match status" value="1"/>
</dbReference>
<dbReference type="Pfam" id="PF07976">
    <property type="entry name" value="Phe_hydrox_dim"/>
    <property type="match status" value="1"/>
</dbReference>
<organism evidence="7 8">
    <name type="scientific">Heterobasidion irregulare (strain TC 32-1)</name>
    <dbReference type="NCBI Taxonomy" id="747525"/>
    <lineage>
        <taxon>Eukaryota</taxon>
        <taxon>Fungi</taxon>
        <taxon>Dikarya</taxon>
        <taxon>Basidiomycota</taxon>
        <taxon>Agaricomycotina</taxon>
        <taxon>Agaricomycetes</taxon>
        <taxon>Russulales</taxon>
        <taxon>Bondarzewiaceae</taxon>
        <taxon>Heterobasidion</taxon>
        <taxon>Heterobasidion annosum species complex</taxon>
    </lineage>
</organism>
<dbReference type="Gene3D" id="3.40.30.20">
    <property type="match status" value="1"/>
</dbReference>
<sequence length="661" mass="73521">MGFNKAVHDVLIVGAGPAGLTAAVMLNRMGIKPLLIDAGTYVDHEWGRAEVLHSRILEVFESLGEPYHHVMAMSRAMNSQTIWKLEDGVAKRTLIAPSYSGAIDFNVPHPRNLHQGLVEELLLRDAESHNADFRVHWQWKFVDMDSQSAGKPCKVTLQHLGTNEIKVVLARYVLGADGARSAVRGWAAKFGVSMETQPTTDRYCIQDLTGITSDFPDLERFSLIVSEKGLVINIPREPLAGKRATRLVMQPTEDLHGLSNVEMSQLLKSMFAPFRLDWDEIVWESSFTVTQRLINEYMVDDKVIFLGDACHTHSPRGGLGMNTSMLEGHNLGWKLALVLKGIARPEILSTYGAERHPVAYNLIMVDRQLVQAASKLYQKDAKKDGDHAVDGADLRNVHDINSGYQSGSSIVYPPNLLVMPPNNIAEVFEANKPSAPVGGRTRPALIRRVSDGSIVSVHPRFDGRFTIFFLVGDLRHTGTVDSLLSLDTYITSSGSIFTRYGENVRLEDTPIHLRTPHAEWIREGDSTPDGRKFFKYEDDDLPQIDGGYGTRSHSLFRSMVITTTKDAEVFQLDSFMARVSPLGQSKSRLLHPSRLFSDDCVSLSPFKEALLRHPVHEKWGVDQGVGATVVVRPDGHVGMRADGYGIGAWKEVERYFSGFLL</sequence>
<evidence type="ECO:0000256" key="1">
    <source>
        <dbReference type="ARBA" id="ARBA00007801"/>
    </source>
</evidence>
<protein>
    <recommendedName>
        <fullName evidence="9">FAD-binding domain-containing protein</fullName>
    </recommendedName>
</protein>
<dbReference type="Gene3D" id="3.30.9.10">
    <property type="entry name" value="D-Amino Acid Oxidase, subunit A, domain 2"/>
    <property type="match status" value="1"/>
</dbReference>
<reference evidence="7 8" key="1">
    <citation type="journal article" date="2012" name="New Phytol.">
        <title>Insight into trade-off between wood decay and parasitism from the genome of a fungal forest pathogen.</title>
        <authorList>
            <person name="Olson A."/>
            <person name="Aerts A."/>
            <person name="Asiegbu F."/>
            <person name="Belbahri L."/>
            <person name="Bouzid O."/>
            <person name="Broberg A."/>
            <person name="Canback B."/>
            <person name="Coutinho P.M."/>
            <person name="Cullen D."/>
            <person name="Dalman K."/>
            <person name="Deflorio G."/>
            <person name="van Diepen L.T."/>
            <person name="Dunand C."/>
            <person name="Duplessis S."/>
            <person name="Durling M."/>
            <person name="Gonthier P."/>
            <person name="Grimwood J."/>
            <person name="Fossdal C.G."/>
            <person name="Hansson D."/>
            <person name="Henrissat B."/>
            <person name="Hietala A."/>
            <person name="Himmelstrand K."/>
            <person name="Hoffmeister D."/>
            <person name="Hogberg N."/>
            <person name="James T.Y."/>
            <person name="Karlsson M."/>
            <person name="Kohler A."/>
            <person name="Kues U."/>
            <person name="Lee Y.H."/>
            <person name="Lin Y.C."/>
            <person name="Lind M."/>
            <person name="Lindquist E."/>
            <person name="Lombard V."/>
            <person name="Lucas S."/>
            <person name="Lunden K."/>
            <person name="Morin E."/>
            <person name="Murat C."/>
            <person name="Park J."/>
            <person name="Raffaello T."/>
            <person name="Rouze P."/>
            <person name="Salamov A."/>
            <person name="Schmutz J."/>
            <person name="Solheim H."/>
            <person name="Stahlberg J."/>
            <person name="Velez H."/>
            <person name="de Vries R.P."/>
            <person name="Wiebenga A."/>
            <person name="Woodward S."/>
            <person name="Yakovlev I."/>
            <person name="Garbelotto M."/>
            <person name="Martin F."/>
            <person name="Grigoriev I.V."/>
            <person name="Stenlid J."/>
        </authorList>
    </citation>
    <scope>NUCLEOTIDE SEQUENCE [LARGE SCALE GENOMIC DNA]</scope>
    <source>
        <strain evidence="7 8">TC 32-1</strain>
    </source>
</reference>
<dbReference type="PANTHER" id="PTHR43004:SF4">
    <property type="entry name" value="FAD-BINDING DOMAIN-CONTAINING PROTEIN"/>
    <property type="match status" value="1"/>
</dbReference>
<evidence type="ECO:0000256" key="2">
    <source>
        <dbReference type="ARBA" id="ARBA00022630"/>
    </source>
</evidence>
<dbReference type="InterPro" id="IPR012941">
    <property type="entry name" value="Phe_hydrox_C_dim_dom"/>
</dbReference>
<accession>W4K3B3</accession>
<keyword evidence="4" id="KW-0560">Oxidoreductase</keyword>